<dbReference type="Pfam" id="PF13692">
    <property type="entry name" value="Glyco_trans_1_4"/>
    <property type="match status" value="1"/>
</dbReference>
<dbReference type="OrthoDB" id="9807209at2"/>
<dbReference type="KEGG" id="woc:BA177_06860"/>
<dbReference type="EMBL" id="CP016268">
    <property type="protein sequence ID" value="ANO50965.1"/>
    <property type="molecule type" value="Genomic_DNA"/>
</dbReference>
<dbReference type="Proteomes" id="UP000092695">
    <property type="component" value="Chromosome"/>
</dbReference>
<reference evidence="2 3" key="1">
    <citation type="submission" date="2016-06" db="EMBL/GenBank/DDBJ databases">
        <title>Complete genome sequence of a deep-branching marine Gamma Proteobacterium Woeseia oceani type strain XK5.</title>
        <authorList>
            <person name="Mu D."/>
            <person name="Du Z."/>
        </authorList>
    </citation>
    <scope>NUCLEOTIDE SEQUENCE [LARGE SCALE GENOMIC DNA]</scope>
    <source>
        <strain evidence="2 3">XK5</strain>
    </source>
</reference>
<keyword evidence="3" id="KW-1185">Reference proteome</keyword>
<dbReference type="GO" id="GO:0016757">
    <property type="term" value="F:glycosyltransferase activity"/>
    <property type="evidence" value="ECO:0007669"/>
    <property type="project" value="TreeGrafter"/>
</dbReference>
<dbReference type="Pfam" id="PF13439">
    <property type="entry name" value="Glyco_transf_4"/>
    <property type="match status" value="1"/>
</dbReference>
<dbReference type="RefSeq" id="WP_068614598.1">
    <property type="nucleotide sequence ID" value="NZ_CP016268.1"/>
</dbReference>
<feature type="domain" description="Glycosyltransferase subfamily 4-like N-terminal" evidence="1">
    <location>
        <begin position="16"/>
        <end position="218"/>
    </location>
</feature>
<dbReference type="SUPFAM" id="SSF53756">
    <property type="entry name" value="UDP-Glycosyltransferase/glycogen phosphorylase"/>
    <property type="match status" value="1"/>
</dbReference>
<name>A0A193LEL0_9GAMM</name>
<dbReference type="PANTHER" id="PTHR12526">
    <property type="entry name" value="GLYCOSYLTRANSFERASE"/>
    <property type="match status" value="1"/>
</dbReference>
<evidence type="ECO:0000313" key="2">
    <source>
        <dbReference type="EMBL" id="ANO50965.1"/>
    </source>
</evidence>
<dbReference type="CDD" id="cd03801">
    <property type="entry name" value="GT4_PimA-like"/>
    <property type="match status" value="1"/>
</dbReference>
<evidence type="ECO:0000313" key="3">
    <source>
        <dbReference type="Proteomes" id="UP000092695"/>
    </source>
</evidence>
<dbReference type="PANTHER" id="PTHR12526:SF600">
    <property type="entry name" value="GLYCOSYL TRANSFERASE GROUP 1"/>
    <property type="match status" value="1"/>
</dbReference>
<dbReference type="InterPro" id="IPR028098">
    <property type="entry name" value="Glyco_trans_4-like_N"/>
</dbReference>
<dbReference type="Gene3D" id="3.40.50.2000">
    <property type="entry name" value="Glycogen Phosphorylase B"/>
    <property type="match status" value="2"/>
</dbReference>
<sequence>MKILFLSQIVPYPPHGGVLQRGYNIVREIAKEHEVHLLAYIHPEILTDQTMIDESRRVLEGMCTSVHYFDLWPKKSKLHKLLALSIGTVYPGPFSALAHTSAAYRKCMQKLLTEHDFDVVHYDTIGLARYLKYAPKVPSVLTHHNIESNLMERRSKVERTAFGRWYVARQARLLRDYEASQSPKFDVNVMMSSTDEKDLLAMAPAVRTAIVPNGVDIEYFKPLEAVVEPAIIYTGGMNMFANEDAVMYMLRDMWSEIKAAVPDVKFYVIGQDPTREILDIAKQDASVIVTGFVDDIRPYVAKSAVYVVPIRVGGGTRLKVLDALAQGKAIVSTSVGCEGIEVTNGLDICIENDSKGFIRRTVELLKSRDRREELGKSARRLAVERYSWAGIGQVLDGVYEEVGKRDMHSARGEQGS</sequence>
<dbReference type="STRING" id="1548547.BA177_06860"/>
<accession>A0A193LEL0</accession>
<protein>
    <recommendedName>
        <fullName evidence="1">Glycosyltransferase subfamily 4-like N-terminal domain-containing protein</fullName>
    </recommendedName>
</protein>
<evidence type="ECO:0000259" key="1">
    <source>
        <dbReference type="Pfam" id="PF13439"/>
    </source>
</evidence>
<proteinExistence type="predicted"/>
<organism evidence="2 3">
    <name type="scientific">Woeseia oceani</name>
    <dbReference type="NCBI Taxonomy" id="1548547"/>
    <lineage>
        <taxon>Bacteria</taxon>
        <taxon>Pseudomonadati</taxon>
        <taxon>Pseudomonadota</taxon>
        <taxon>Gammaproteobacteria</taxon>
        <taxon>Woeseiales</taxon>
        <taxon>Woeseiaceae</taxon>
        <taxon>Woeseia</taxon>
    </lineage>
</organism>
<dbReference type="AlphaFoldDB" id="A0A193LEL0"/>
<gene>
    <name evidence="2" type="ORF">BA177_06860</name>
</gene>